<organism evidence="5 6">
    <name type="scientific">Bifidobacterium crudilactis</name>
    <dbReference type="NCBI Taxonomy" id="327277"/>
    <lineage>
        <taxon>Bacteria</taxon>
        <taxon>Bacillati</taxon>
        <taxon>Actinomycetota</taxon>
        <taxon>Actinomycetes</taxon>
        <taxon>Bifidobacteriales</taxon>
        <taxon>Bifidobacteriaceae</taxon>
        <taxon>Bifidobacterium</taxon>
    </lineage>
</organism>
<name>A0A971IDX0_9BIFI</name>
<accession>A0A971IDX0</accession>
<dbReference type="AlphaFoldDB" id="A0A971IDX0"/>
<dbReference type="PANTHER" id="PTHR33204">
    <property type="entry name" value="TRANSCRIPTIONAL REGULATOR, MARR FAMILY"/>
    <property type="match status" value="1"/>
</dbReference>
<dbReference type="EMBL" id="JAAXZR010000027">
    <property type="protein sequence ID" value="NLT80362.1"/>
    <property type="molecule type" value="Genomic_DNA"/>
</dbReference>
<dbReference type="Proteomes" id="UP000767327">
    <property type="component" value="Unassembled WGS sequence"/>
</dbReference>
<comment type="caution">
    <text evidence="5">The sequence shown here is derived from an EMBL/GenBank/DDBJ whole genome shotgun (WGS) entry which is preliminary data.</text>
</comment>
<keyword evidence="1" id="KW-0805">Transcription regulation</keyword>
<dbReference type="SUPFAM" id="SSF46785">
    <property type="entry name" value="Winged helix' DNA-binding domain"/>
    <property type="match status" value="1"/>
</dbReference>
<protein>
    <submittedName>
        <fullName evidence="5">Helix-turn-helix transcriptional regulator</fullName>
    </submittedName>
</protein>
<dbReference type="Pfam" id="PF01638">
    <property type="entry name" value="HxlR"/>
    <property type="match status" value="1"/>
</dbReference>
<evidence type="ECO:0000256" key="2">
    <source>
        <dbReference type="ARBA" id="ARBA00023125"/>
    </source>
</evidence>
<evidence type="ECO:0000256" key="1">
    <source>
        <dbReference type="ARBA" id="ARBA00023015"/>
    </source>
</evidence>
<keyword evidence="3" id="KW-0804">Transcription</keyword>
<dbReference type="InterPro" id="IPR002577">
    <property type="entry name" value="HTH_HxlR"/>
</dbReference>
<keyword evidence="2" id="KW-0238">DNA-binding</keyword>
<reference evidence="5" key="2">
    <citation type="submission" date="2020-01" db="EMBL/GenBank/DDBJ databases">
        <authorList>
            <person name="Campanaro S."/>
        </authorList>
    </citation>
    <scope>NUCLEOTIDE SEQUENCE</scope>
    <source>
        <strain evidence="5">AS01afH2WH_6</strain>
    </source>
</reference>
<evidence type="ECO:0000313" key="5">
    <source>
        <dbReference type="EMBL" id="NLT80362.1"/>
    </source>
</evidence>
<dbReference type="InterPro" id="IPR011991">
    <property type="entry name" value="ArsR-like_HTH"/>
</dbReference>
<dbReference type="OrthoDB" id="9792527at2"/>
<dbReference type="InterPro" id="IPR036390">
    <property type="entry name" value="WH_DNA-bd_sf"/>
</dbReference>
<evidence type="ECO:0000313" key="6">
    <source>
        <dbReference type="Proteomes" id="UP000767327"/>
    </source>
</evidence>
<proteinExistence type="predicted"/>
<dbReference type="InterPro" id="IPR036388">
    <property type="entry name" value="WH-like_DNA-bd_sf"/>
</dbReference>
<reference evidence="5" key="1">
    <citation type="journal article" date="2020" name="Biotechnol. Biofuels">
        <title>New insights from the biogas microbiome by comprehensive genome-resolved metagenomics of nearly 1600 species originating from multiple anaerobic digesters.</title>
        <authorList>
            <person name="Campanaro S."/>
            <person name="Treu L."/>
            <person name="Rodriguez-R L.M."/>
            <person name="Kovalovszki A."/>
            <person name="Ziels R.M."/>
            <person name="Maus I."/>
            <person name="Zhu X."/>
            <person name="Kougias P.G."/>
            <person name="Basile A."/>
            <person name="Luo G."/>
            <person name="Schluter A."/>
            <person name="Konstantinidis K.T."/>
            <person name="Angelidaki I."/>
        </authorList>
    </citation>
    <scope>NUCLEOTIDE SEQUENCE</scope>
    <source>
        <strain evidence="5">AS01afH2WH_6</strain>
    </source>
</reference>
<sequence length="120" mass="13381">METSGNVYSRNCPCRLLLDAISGKWAVLLIECLQDGELRFGELKRRMDGISSKVLSANLRRLQDAGLIDRQVFAEVPTRVEYSLTVEGRSAVEPLKGLRIWAESHYDQALALESADSQNA</sequence>
<dbReference type="PANTHER" id="PTHR33204:SF37">
    <property type="entry name" value="HTH-TYPE TRANSCRIPTIONAL REGULATOR YODB"/>
    <property type="match status" value="1"/>
</dbReference>
<dbReference type="Gene3D" id="1.10.10.10">
    <property type="entry name" value="Winged helix-like DNA-binding domain superfamily/Winged helix DNA-binding domain"/>
    <property type="match status" value="1"/>
</dbReference>
<dbReference type="PROSITE" id="PS51118">
    <property type="entry name" value="HTH_HXLR"/>
    <property type="match status" value="1"/>
</dbReference>
<evidence type="ECO:0000259" key="4">
    <source>
        <dbReference type="PROSITE" id="PS51118"/>
    </source>
</evidence>
<feature type="domain" description="HTH hxlR-type" evidence="4">
    <location>
        <begin position="12"/>
        <end position="110"/>
    </location>
</feature>
<evidence type="ECO:0000256" key="3">
    <source>
        <dbReference type="ARBA" id="ARBA00023163"/>
    </source>
</evidence>
<dbReference type="CDD" id="cd00090">
    <property type="entry name" value="HTH_ARSR"/>
    <property type="match status" value="1"/>
</dbReference>
<gene>
    <name evidence="5" type="ORF">GXW98_08795</name>
</gene>
<dbReference type="GO" id="GO:0003677">
    <property type="term" value="F:DNA binding"/>
    <property type="evidence" value="ECO:0007669"/>
    <property type="project" value="UniProtKB-KW"/>
</dbReference>